<feature type="transmembrane region" description="Helical" evidence="23">
    <location>
        <begin position="1753"/>
        <end position="1771"/>
    </location>
</feature>
<evidence type="ECO:0000256" key="3">
    <source>
        <dbReference type="ARBA" id="ARBA00004236"/>
    </source>
</evidence>
<sequence length="2656" mass="299677">MFGIGIYVEENGNKPSLSQGCPERWHQLLREKQECGGKPELCCSRIVLLSVGPRKAVSRKYEEMPNTDLGPLDTSVLLNFVIGLITEEYLSEEELEEASFLKPSTFVGVVFKDSMSYQLRFHDSIAMSSIYTESRATCSNLQKSCESVTYWSSGFTALQACIDAAIIQVFFALMLTPLFKKSKHVGIVEFLATLVFGFVGLNIVLLEDFPKSFVWILSPLCQCSFLIGVLRSIFYLLVAVYLDQVIPGEFGLRRAPFFFMKPSFWSKHRKNYKELYESSVNGSLSFSEIVEPVPSEFQGKEAIRISCVQKTFRKKGETVEALRNLSFDIYEGQITALLGHSGTGKTTLMNILCGLCPPTDGFVSVYGHKVSEIDEMLEVRQIAGVCPQADIHFDILTVEENLSIFAAIKGIPQNDLIQEVQKVLLDLEMQPIRDNQAKKLSGGQKRRLSVGVAVLGNPKVLLLDEPTAGMDPCSRHIVWNLLRNRKANRVTVFSTHFMDEADILADRKAVISQGMLKCLGSSLFLKSKWGIGYRLSMHIDAYCNTEATTSLIRQHIPAASLIQENDEQLVYTLPLKDMDKFAGLFSDLDTHSHLGVIAYGVSMTTLEDVYLKLEVEAEIDQADYSVFHSQQAQEEMDTKSLDDMEQSLLMLSEAKAPATGSSALWRKQVATIAKVHFLSLKRGETNVLLLFLIFLVVQILLFFIHHIIKNAVAAIRLSPDLYLLKPGESYHKYRSRLLLQNSTETELSDIVRSLGRMNILWELFNDSDYVSVAPHSAALNVFALESRQNYVFNIIFNRTMVHSLPVLMNIVSNLLLGSLNVTESIQIWSNPLIQDLPDTIFRLEIYFEAVLLGIIITGMPPYFAMDNAENHKIKAYTQLKIAGLYPSAYWTGQAVVDLPLFFFILILMIGSLFAFHYGVYFYVGKFLAVIFCLIGYVPSVVLFTYVVSFTFKKVQNTKEFWSFIFSVTALLCTVVTEVSFFLDHFLVTTILHYVFSIFIPIYPLIGCLICFIKVSWKGKSESGGYRDPWDRLLVAVLAPYLQCLVWLLLLRYLELKNGGRTVREDPFFRKCFSKAKPWKFPDVPHEENEDEDVRAERLRVKEILSSPRSGEMPAILVSSLHKEFDERKEFLLGRKIKKVATKHVSLCVRKGEILGLLGPNGAGKSTLINMLVGEIEPTSGQVLMGGDSLGLSSEDGSVKFVGYCPQTNPLWPDITLQEHFEIYGAIKGMSQSDVTEVIKRIASVLDLKDHLQKTTKKLGMGLKRKLCFALSMLGSPRVTLLDEPSTGMDPKAKQHMWRAIRAAFKNKERAAILTTHYMEEADAVCDRVAILVSGQLRCIGTVQHLKSKFGRGYFLEMKLRETADVQQVEYLQRQILHIFPNANRQESFASILAYKIPKEDVQSLSHSFSKLEEVKHAFNIEDYSFSQATLEQEWVASLLFLYVLRDSAALIMNYPTQEFPYKFLGSLDDPAFNASGVTLMYTPATNATRRIMAKVASSSPLRGVIIEEVENEAKMEERGTSEEETIGVVFKDDFSYTLRFQVGRTAFPNEAFEHIETCWDFSAKHCKVPLYWYGGFLSVQSSIDAAVIEMKTNHSVWKEMKSITGVHLKTVMKPLFKLDYLWFIICAILPYCPYMHFLSVKVLKEKKKLKILMRAMGLQDISFWLSWSLLYTVYVSITASLLTWVTLSEAFNRNSFLEVYFFYFFYGVASIHFTFLLSSLLKQPNISSFVGFLLHILFGALGFLTLFEKLPRALEWTLNLFSPFAFTAGLAKIVKLEKYGPEFTPELNPFSNLYLILSFDGVLYFLLAIYFDKVFPGKYGVPHPPAFFLRPSYWLRGSGGSVGVRAGSSHDPVLGCDAEPMPPGFEGKEAIRLNNIKKIYTKKNKSTEALKGLSLNIYEGQITALLGHSGSGKTALLNVLSGFSKPSAGSAMIYNYNASEMWNMEGMQERVGICPQINLHFEALTVKENLRIFAHIKGIQWKEVDEEVQKVLVMLDLTDAQDVCADALSGGEKRKLSLGIAILGNPQVLLLDEPTAGLDPCSRHHVWSLLRERRAGRVTLFTTQSMEEADAQADRKAFLSCGRLQSVGSSLYLKRKWGIGYHLRMHINDLCDPEFVSSVVRQYIPDAVLKGQKRNELCFRLPLENTDSFPDLFRHLESSLLQGVVSYEVTRTTLEDVFLKLQGEEAIDPEGDGDLEEKDQNLAGFSKQGILAMSGMMLWRQQVCAVLRIRLLRLKHEAKFLRGVLLILPGLITEEYLSEEELEEASFLKPSTFVGVVFKDSMSYQLRFHDSIAMSSIYTESRATCSNLQKSCESVTYWSSGFTALQACIDAAIIQLKTNHSVWQQLDLTRAMVMGEAAVVEIDNFPRAIILIYLVIAFSPFGYYLAIHIVAEKERKLKEFLKILGLHDTAFWYAVLGAALREPDFCHVHPHGGDRHGLVPLPPEQCLCHIPPLFLYGVSSVFFALMLTPLFKKSKHVGIVEFLATLVFGFVGLNIVLLEDFPKSFVWILSPLCQCSFLIGVAQVMHLEDYEDGARFANINAGPYPLCISLILLVLDSIFYLLVAVYLDQVIPGEFGLRRAPFFFMKPSFWSKHRKNYKELYESSVNGSLSFSEIVEPVPSEFQGKEAIRISCVQKTFRKKGETVEALRIQAGFGFF</sequence>
<comment type="similarity">
    <text evidence="5">Belongs to the ABC transporter superfamily. ABCA family.</text>
</comment>
<evidence type="ECO:0000256" key="11">
    <source>
        <dbReference type="ARBA" id="ARBA00022753"/>
    </source>
</evidence>
<dbReference type="EMBL" id="QRBI01000187">
    <property type="protein sequence ID" value="RMB95279.1"/>
    <property type="molecule type" value="Genomic_DNA"/>
</dbReference>
<keyword evidence="6" id="KW-0813">Transport</keyword>
<feature type="transmembrane region" description="Helical" evidence="23">
    <location>
        <begin position="926"/>
        <end position="948"/>
    </location>
</feature>
<comment type="subcellular location">
    <subcellularLocation>
        <location evidence="3">Cell membrane</location>
    </subcellularLocation>
    <subcellularLocation>
        <location evidence="4">Golgi apparatus membrane</location>
        <topology evidence="4">Multi-pass membrane protein</topology>
    </subcellularLocation>
    <subcellularLocation>
        <location evidence="1">Late endosome membrane</location>
        <topology evidence="1">Multi-pass membrane protein</topology>
    </subcellularLocation>
    <subcellularLocation>
        <location evidence="2">Lysosome membrane</location>
        <topology evidence="2">Multi-pass membrane protein</topology>
    </subcellularLocation>
</comment>
<keyword evidence="10" id="KW-0547">Nucleotide-binding</keyword>
<dbReference type="Gene3D" id="3.40.50.300">
    <property type="entry name" value="P-loop containing nucleotide triphosphate hydrolases"/>
    <property type="match status" value="3"/>
</dbReference>
<evidence type="ECO:0000259" key="24">
    <source>
        <dbReference type="PROSITE" id="PS50893"/>
    </source>
</evidence>
<dbReference type="GO" id="GO:0000139">
    <property type="term" value="C:Golgi membrane"/>
    <property type="evidence" value="ECO:0007669"/>
    <property type="project" value="UniProtKB-SubCell"/>
</dbReference>
<evidence type="ECO:0000256" key="2">
    <source>
        <dbReference type="ARBA" id="ARBA00004155"/>
    </source>
</evidence>
<evidence type="ECO:0000256" key="6">
    <source>
        <dbReference type="ARBA" id="ARBA00022448"/>
    </source>
</evidence>
<dbReference type="GO" id="GO:0140359">
    <property type="term" value="F:ABC-type transporter activity"/>
    <property type="evidence" value="ECO:0007669"/>
    <property type="project" value="InterPro"/>
</dbReference>
<evidence type="ECO:0000256" key="5">
    <source>
        <dbReference type="ARBA" id="ARBA00008869"/>
    </source>
</evidence>
<feature type="transmembrane region" description="Helical" evidence="23">
    <location>
        <begin position="1792"/>
        <end position="1811"/>
    </location>
</feature>
<dbReference type="Pfam" id="PF23321">
    <property type="entry name" value="R1_ABCA1"/>
    <property type="match status" value="1"/>
</dbReference>
<evidence type="ECO:0000256" key="19">
    <source>
        <dbReference type="ARBA" id="ARBA00050894"/>
    </source>
</evidence>
<evidence type="ECO:0000256" key="12">
    <source>
        <dbReference type="ARBA" id="ARBA00022840"/>
    </source>
</evidence>
<proteinExistence type="inferred from homology"/>
<name>A0A3M0J8Y3_HIRRU</name>
<dbReference type="InterPro" id="IPR017871">
    <property type="entry name" value="ABC_transporter-like_CS"/>
</dbReference>
<dbReference type="FunFam" id="3.40.50.300:FF:000335">
    <property type="entry name" value="ATP binding cassette subfamily A member 5"/>
    <property type="match status" value="1"/>
</dbReference>
<keyword evidence="18" id="KW-0458">Lysosome</keyword>
<comment type="catalytic activity">
    <reaction evidence="19">
        <text>cholesterol(in) + ATP + H2O = cholesterol(out) + ADP + phosphate + H(+)</text>
        <dbReference type="Rhea" id="RHEA:39051"/>
        <dbReference type="ChEBI" id="CHEBI:15377"/>
        <dbReference type="ChEBI" id="CHEBI:15378"/>
        <dbReference type="ChEBI" id="CHEBI:16113"/>
        <dbReference type="ChEBI" id="CHEBI:30616"/>
        <dbReference type="ChEBI" id="CHEBI:43474"/>
        <dbReference type="ChEBI" id="CHEBI:456216"/>
    </reaction>
    <physiologicalReaction direction="left-to-right" evidence="19">
        <dbReference type="Rhea" id="RHEA:39052"/>
    </physiologicalReaction>
</comment>
<feature type="transmembrane region" description="Helical" evidence="23">
    <location>
        <begin position="845"/>
        <end position="864"/>
    </location>
</feature>
<dbReference type="GO" id="GO:0005765">
    <property type="term" value="C:lysosomal membrane"/>
    <property type="evidence" value="ECO:0007669"/>
    <property type="project" value="UniProtKB-SubCell"/>
</dbReference>
<feature type="transmembrane region" description="Helical" evidence="23">
    <location>
        <begin position="1620"/>
        <end position="1640"/>
    </location>
</feature>
<keyword evidence="16 23" id="KW-0472">Membrane</keyword>
<dbReference type="GO" id="GO:0005319">
    <property type="term" value="F:lipid transporter activity"/>
    <property type="evidence" value="ECO:0007669"/>
    <property type="project" value="TreeGrafter"/>
</dbReference>
<feature type="transmembrane region" description="Helical" evidence="23">
    <location>
        <begin position="2453"/>
        <end position="2471"/>
    </location>
</feature>
<evidence type="ECO:0000256" key="10">
    <source>
        <dbReference type="ARBA" id="ARBA00022741"/>
    </source>
</evidence>
<dbReference type="PANTHER" id="PTHR19229">
    <property type="entry name" value="ATP-BINDING CASSETTE TRANSPORTER SUBFAMILY A ABCA"/>
    <property type="match status" value="1"/>
</dbReference>
<evidence type="ECO:0000256" key="14">
    <source>
        <dbReference type="ARBA" id="ARBA00023034"/>
    </source>
</evidence>
<evidence type="ECO:0000313" key="25">
    <source>
        <dbReference type="EMBL" id="RMB95279.1"/>
    </source>
</evidence>
<dbReference type="OrthoDB" id="8061355at2759"/>
<keyword evidence="17" id="KW-0325">Glycoprotein</keyword>
<dbReference type="GO" id="GO:0043691">
    <property type="term" value="P:reverse cholesterol transport"/>
    <property type="evidence" value="ECO:0007669"/>
    <property type="project" value="UniProtKB-ARBA"/>
</dbReference>
<comment type="function">
    <text evidence="20">Cholesterol efflux transporter in macrophages that is responsible for APOAI/high-density lipoproteins (HDL) formation at the plasma membrane under high cholesterol levels and participates in reverse cholesterol transport. May play a role in the processing of autolysosomes.</text>
</comment>
<dbReference type="SMART" id="SM00382">
    <property type="entry name" value="AAA"/>
    <property type="match status" value="3"/>
</dbReference>
<feature type="transmembrane region" description="Helical" evidence="23">
    <location>
        <begin position="960"/>
        <end position="981"/>
    </location>
</feature>
<feature type="domain" description="ABC transporter" evidence="24">
    <location>
        <begin position="303"/>
        <end position="538"/>
    </location>
</feature>
<dbReference type="SUPFAM" id="SSF52540">
    <property type="entry name" value="P-loop containing nucleoside triphosphate hydrolases"/>
    <property type="match status" value="3"/>
</dbReference>
<dbReference type="InterPro" id="IPR003439">
    <property type="entry name" value="ABC_transporter-like_ATP-bd"/>
</dbReference>
<evidence type="ECO:0000256" key="1">
    <source>
        <dbReference type="ARBA" id="ARBA00004107"/>
    </source>
</evidence>
<feature type="domain" description="ABC transporter" evidence="24">
    <location>
        <begin position="1871"/>
        <end position="2106"/>
    </location>
</feature>
<evidence type="ECO:0000256" key="9">
    <source>
        <dbReference type="ARBA" id="ARBA00022737"/>
    </source>
</evidence>
<dbReference type="InterPro" id="IPR003593">
    <property type="entry name" value="AAA+_ATPase"/>
</dbReference>
<evidence type="ECO:0000256" key="22">
    <source>
        <dbReference type="ARBA" id="ARBA00082190"/>
    </source>
</evidence>
<dbReference type="InterPro" id="IPR013525">
    <property type="entry name" value="ABC2_TM"/>
</dbReference>
<dbReference type="CDD" id="cd03263">
    <property type="entry name" value="ABC_subfamily_A"/>
    <property type="match status" value="3"/>
</dbReference>
<feature type="transmembrane region" description="Helical" evidence="23">
    <location>
        <begin position="900"/>
        <end position="920"/>
    </location>
</feature>
<keyword evidence="26" id="KW-1185">Reference proteome</keyword>
<evidence type="ECO:0000256" key="8">
    <source>
        <dbReference type="ARBA" id="ARBA00022692"/>
    </source>
</evidence>
<keyword evidence="9" id="KW-0677">Repeat</keyword>
<comment type="caution">
    <text evidence="25">The sequence shown here is derived from an EMBL/GenBank/DDBJ whole genome shotgun (WGS) entry which is preliminary data.</text>
</comment>
<evidence type="ECO:0000256" key="4">
    <source>
        <dbReference type="ARBA" id="ARBA00004653"/>
    </source>
</evidence>
<keyword evidence="8 23" id="KW-0812">Transmembrane</keyword>
<evidence type="ECO:0000256" key="17">
    <source>
        <dbReference type="ARBA" id="ARBA00023180"/>
    </source>
</evidence>
<keyword evidence="14" id="KW-0333">Golgi apparatus</keyword>
<feature type="transmembrane region" description="Helical" evidence="23">
    <location>
        <begin position="2478"/>
        <end position="2498"/>
    </location>
</feature>
<dbReference type="PANTHER" id="PTHR19229:SF100">
    <property type="entry name" value="CHOLESTEROL TRANSPORTER ABCA5"/>
    <property type="match status" value="1"/>
</dbReference>
<feature type="transmembrane region" description="Helical" evidence="23">
    <location>
        <begin position="687"/>
        <end position="708"/>
    </location>
</feature>
<protein>
    <recommendedName>
        <fullName evidence="21">Cholesterol transporter ABCA5</fullName>
    </recommendedName>
    <alternativeName>
        <fullName evidence="22">ATP-binding cassette sub-family A member 5</fullName>
    </alternativeName>
</protein>
<dbReference type="GO" id="GO:0005886">
    <property type="term" value="C:plasma membrane"/>
    <property type="evidence" value="ECO:0007669"/>
    <property type="project" value="UniProtKB-SubCell"/>
</dbReference>
<dbReference type="PROSITE" id="PS00211">
    <property type="entry name" value="ABC_TRANSPORTER_1"/>
    <property type="match status" value="2"/>
</dbReference>
<feature type="transmembrane region" description="Helical" evidence="23">
    <location>
        <begin position="1699"/>
        <end position="1717"/>
    </location>
</feature>
<dbReference type="GO" id="GO:0010874">
    <property type="term" value="P:regulation of cholesterol efflux"/>
    <property type="evidence" value="ECO:0007669"/>
    <property type="project" value="UniProtKB-ARBA"/>
</dbReference>
<keyword evidence="11" id="KW-0967">Endosome</keyword>
<evidence type="ECO:0000256" key="15">
    <source>
        <dbReference type="ARBA" id="ARBA00023055"/>
    </source>
</evidence>
<dbReference type="PROSITE" id="PS50893">
    <property type="entry name" value="ABC_TRANSPORTER_2"/>
    <property type="match status" value="3"/>
</dbReference>
<dbReference type="InterPro" id="IPR027417">
    <property type="entry name" value="P-loop_NTPase"/>
</dbReference>
<feature type="transmembrane region" description="Helical" evidence="23">
    <location>
        <begin position="2546"/>
        <end position="2567"/>
    </location>
</feature>
<dbReference type="Pfam" id="PF12698">
    <property type="entry name" value="ABC2_membrane_3"/>
    <property type="match status" value="2"/>
</dbReference>
<feature type="transmembrane region" description="Helical" evidence="23">
    <location>
        <begin position="212"/>
        <end position="242"/>
    </location>
</feature>
<evidence type="ECO:0000256" key="18">
    <source>
        <dbReference type="ARBA" id="ARBA00023228"/>
    </source>
</evidence>
<dbReference type="GO" id="GO:0031902">
    <property type="term" value="C:late endosome membrane"/>
    <property type="evidence" value="ECO:0007669"/>
    <property type="project" value="UniProtKB-SubCell"/>
</dbReference>
<feature type="transmembrane region" description="Helical" evidence="23">
    <location>
        <begin position="1729"/>
        <end position="1747"/>
    </location>
</feature>
<keyword evidence="13 23" id="KW-1133">Transmembrane helix</keyword>
<dbReference type="GO" id="GO:0016887">
    <property type="term" value="F:ATP hydrolysis activity"/>
    <property type="evidence" value="ECO:0007669"/>
    <property type="project" value="InterPro"/>
</dbReference>
<feature type="transmembrane region" description="Helical" evidence="23">
    <location>
        <begin position="2504"/>
        <end position="2525"/>
    </location>
</feature>
<accession>A0A3M0J8Y3</accession>
<evidence type="ECO:0000256" key="20">
    <source>
        <dbReference type="ARBA" id="ARBA00057378"/>
    </source>
</evidence>
<feature type="transmembrane region" description="Helical" evidence="23">
    <location>
        <begin position="187"/>
        <end position="206"/>
    </location>
</feature>
<dbReference type="InterPro" id="IPR026082">
    <property type="entry name" value="ABCA"/>
</dbReference>
<feature type="transmembrane region" description="Helical" evidence="23">
    <location>
        <begin position="1661"/>
        <end position="1687"/>
    </location>
</feature>
<keyword evidence="7" id="KW-1003">Cell membrane</keyword>
<evidence type="ECO:0000256" key="16">
    <source>
        <dbReference type="ARBA" id="ARBA00023136"/>
    </source>
</evidence>
<evidence type="ECO:0000313" key="26">
    <source>
        <dbReference type="Proteomes" id="UP000269221"/>
    </source>
</evidence>
<organism evidence="25 26">
    <name type="scientific">Hirundo rustica rustica</name>
    <dbReference type="NCBI Taxonomy" id="333673"/>
    <lineage>
        <taxon>Eukaryota</taxon>
        <taxon>Metazoa</taxon>
        <taxon>Chordata</taxon>
        <taxon>Craniata</taxon>
        <taxon>Vertebrata</taxon>
        <taxon>Euteleostomi</taxon>
        <taxon>Archelosauria</taxon>
        <taxon>Archosauria</taxon>
        <taxon>Dinosauria</taxon>
        <taxon>Saurischia</taxon>
        <taxon>Theropoda</taxon>
        <taxon>Coelurosauria</taxon>
        <taxon>Aves</taxon>
        <taxon>Neognathae</taxon>
        <taxon>Neoaves</taxon>
        <taxon>Telluraves</taxon>
        <taxon>Australaves</taxon>
        <taxon>Passeriformes</taxon>
        <taxon>Sylvioidea</taxon>
        <taxon>Hirundinidae</taxon>
        <taxon>Hirundo</taxon>
    </lineage>
</organism>
<evidence type="ECO:0000256" key="21">
    <source>
        <dbReference type="ARBA" id="ARBA00074079"/>
    </source>
</evidence>
<feature type="transmembrane region" description="Helical" evidence="23">
    <location>
        <begin position="2370"/>
        <end position="2391"/>
    </location>
</feature>
<dbReference type="FunFam" id="3.40.50.300:FF:000436">
    <property type="entry name" value="ATP binding cassette subfamily A member 9"/>
    <property type="match status" value="1"/>
</dbReference>
<dbReference type="Pfam" id="PF00005">
    <property type="entry name" value="ABC_tran"/>
    <property type="match status" value="3"/>
</dbReference>
<dbReference type="GO" id="GO:0005524">
    <property type="term" value="F:ATP binding"/>
    <property type="evidence" value="ECO:0007669"/>
    <property type="project" value="UniProtKB-KW"/>
</dbReference>
<evidence type="ECO:0000256" key="13">
    <source>
        <dbReference type="ARBA" id="ARBA00022989"/>
    </source>
</evidence>
<dbReference type="STRING" id="333673.A0A3M0J8Y3"/>
<dbReference type="InterPro" id="IPR056264">
    <property type="entry name" value="R2_ABCA1-4-like"/>
</dbReference>
<keyword evidence="15" id="KW-0445">Lipid transport</keyword>
<feature type="transmembrane region" description="Helical" evidence="23">
    <location>
        <begin position="1032"/>
        <end position="1053"/>
    </location>
</feature>
<evidence type="ECO:0000256" key="7">
    <source>
        <dbReference type="ARBA" id="ARBA00022475"/>
    </source>
</evidence>
<feature type="transmembrane region" description="Helical" evidence="23">
    <location>
        <begin position="993"/>
        <end position="1012"/>
    </location>
</feature>
<evidence type="ECO:0000256" key="23">
    <source>
        <dbReference type="SAM" id="Phobius"/>
    </source>
</evidence>
<dbReference type="Proteomes" id="UP000269221">
    <property type="component" value="Unassembled WGS sequence"/>
</dbReference>
<reference evidence="25 26" key="1">
    <citation type="submission" date="2018-07" db="EMBL/GenBank/DDBJ databases">
        <title>A high quality draft genome assembly of the barn swallow (H. rustica rustica).</title>
        <authorList>
            <person name="Formenti G."/>
            <person name="Chiara M."/>
            <person name="Poveda L."/>
            <person name="Francoijs K.-J."/>
            <person name="Bonisoli-Alquati A."/>
            <person name="Canova L."/>
            <person name="Gianfranceschi L."/>
            <person name="Horner D.S."/>
            <person name="Saino N."/>
        </authorList>
    </citation>
    <scope>NUCLEOTIDE SEQUENCE [LARGE SCALE GENOMIC DNA]</scope>
    <source>
        <strain evidence="25">Chelidonia</strain>
        <tissue evidence="25">Blood</tissue>
    </source>
</reference>
<keyword evidence="12" id="KW-0067">ATP-binding</keyword>
<gene>
    <name evidence="25" type="ORF">DUI87_28266</name>
</gene>
<feature type="domain" description="ABC transporter" evidence="24">
    <location>
        <begin position="1115"/>
        <end position="1358"/>
    </location>
</feature>
<dbReference type="FunFam" id="3.40.50.300:FF:000729">
    <property type="entry name" value="ATP-binding cassette, sub-family A (ABC1), member 5"/>
    <property type="match status" value="1"/>
</dbReference>